<name>A0A9P1GW41_9PEZI</name>
<comment type="caution">
    <text evidence="2">The sequence shown here is derived from an EMBL/GenBank/DDBJ whole genome shotgun (WGS) entry which is preliminary data.</text>
</comment>
<feature type="region of interest" description="Disordered" evidence="1">
    <location>
        <begin position="1"/>
        <end position="24"/>
    </location>
</feature>
<evidence type="ECO:0000313" key="2">
    <source>
        <dbReference type="EMBL" id="CAI4211395.1"/>
    </source>
</evidence>
<evidence type="ECO:0000313" key="3">
    <source>
        <dbReference type="Proteomes" id="UP000838763"/>
    </source>
</evidence>
<dbReference type="AlphaFoldDB" id="A0A9P1GW41"/>
<gene>
    <name evidence="2" type="ORF">PPNO1_LOCUS1190</name>
</gene>
<dbReference type="Proteomes" id="UP000838763">
    <property type="component" value="Unassembled WGS sequence"/>
</dbReference>
<dbReference type="EMBL" id="CALLCH030000001">
    <property type="protein sequence ID" value="CAI4211395.1"/>
    <property type="molecule type" value="Genomic_DNA"/>
</dbReference>
<sequence length="113" mass="12021">MSATMDPTSFSSRRQATTSLPQFHLPAPGEIPMYLLLRAEAASQQVVVWASAKGQAGQDTGAMEPRLAPVPPALPVESCFQFALSGTPTAERHPKLAKFSEPSTASLYLAHPS</sequence>
<proteinExistence type="predicted"/>
<organism evidence="2 3">
    <name type="scientific">Parascedosporium putredinis</name>
    <dbReference type="NCBI Taxonomy" id="1442378"/>
    <lineage>
        <taxon>Eukaryota</taxon>
        <taxon>Fungi</taxon>
        <taxon>Dikarya</taxon>
        <taxon>Ascomycota</taxon>
        <taxon>Pezizomycotina</taxon>
        <taxon>Sordariomycetes</taxon>
        <taxon>Hypocreomycetidae</taxon>
        <taxon>Microascales</taxon>
        <taxon>Microascaceae</taxon>
        <taxon>Parascedosporium</taxon>
    </lineage>
</organism>
<reference evidence="2" key="1">
    <citation type="submission" date="2022-11" db="EMBL/GenBank/DDBJ databases">
        <authorList>
            <person name="Scott C."/>
            <person name="Bruce N."/>
        </authorList>
    </citation>
    <scope>NUCLEOTIDE SEQUENCE</scope>
</reference>
<evidence type="ECO:0000256" key="1">
    <source>
        <dbReference type="SAM" id="MobiDB-lite"/>
    </source>
</evidence>
<accession>A0A9P1GW41</accession>
<protein>
    <submittedName>
        <fullName evidence="2">Uncharacterized protein</fullName>
    </submittedName>
</protein>
<keyword evidence="3" id="KW-1185">Reference proteome</keyword>
<feature type="compositionally biased region" description="Polar residues" evidence="1">
    <location>
        <begin position="1"/>
        <end position="21"/>
    </location>
</feature>